<dbReference type="SUPFAM" id="SSF55785">
    <property type="entry name" value="PYP-like sensor domain (PAS domain)"/>
    <property type="match status" value="1"/>
</dbReference>
<comment type="caution">
    <text evidence="2">The sequence shown here is derived from an EMBL/GenBank/DDBJ whole genome shotgun (WGS) entry which is preliminary data.</text>
</comment>
<evidence type="ECO:0000313" key="3">
    <source>
        <dbReference type="Proteomes" id="UP000008495"/>
    </source>
</evidence>
<dbReference type="eggNOG" id="COG3829">
    <property type="taxonomic scope" value="Bacteria"/>
</dbReference>
<dbReference type="PROSITE" id="PS50112">
    <property type="entry name" value="PAS"/>
    <property type="match status" value="1"/>
</dbReference>
<dbReference type="InterPro" id="IPR000014">
    <property type="entry name" value="PAS"/>
</dbReference>
<proteinExistence type="predicted"/>
<gene>
    <name evidence="2" type="ORF">AUCHE_01_01310</name>
</gene>
<dbReference type="AlphaFoldDB" id="K6VIM1"/>
<dbReference type="InterPro" id="IPR013655">
    <property type="entry name" value="PAS_fold_3"/>
</dbReference>
<reference evidence="2 3" key="1">
    <citation type="submission" date="2012-08" db="EMBL/GenBank/DDBJ databases">
        <title>Whole genome shotgun sequence of Austwickia chelonae NBRC 105200.</title>
        <authorList>
            <person name="Yoshida I."/>
            <person name="Hosoyama A."/>
            <person name="Tsuchikane K."/>
            <person name="Katsumata H."/>
            <person name="Ando Y."/>
            <person name="Ohji S."/>
            <person name="Hamada M."/>
            <person name="Tamura T."/>
            <person name="Yamazoe A."/>
            <person name="Yamazaki S."/>
            <person name="Fujita N."/>
        </authorList>
    </citation>
    <scope>NUCLEOTIDE SEQUENCE [LARGE SCALE GENOMIC DNA]</scope>
    <source>
        <strain evidence="2 3">NBRC 105200</strain>
    </source>
</reference>
<evidence type="ECO:0000259" key="1">
    <source>
        <dbReference type="PROSITE" id="PS50112"/>
    </source>
</evidence>
<accession>K6VIM1</accession>
<dbReference type="NCBIfam" id="TIGR00229">
    <property type="entry name" value="sensory_box"/>
    <property type="match status" value="1"/>
</dbReference>
<protein>
    <submittedName>
        <fullName evidence="2">PAS/PAC domain-containing protein</fullName>
    </submittedName>
</protein>
<evidence type="ECO:0000313" key="2">
    <source>
        <dbReference type="EMBL" id="GAB76569.1"/>
    </source>
</evidence>
<dbReference type="EMBL" id="BAGZ01000001">
    <property type="protein sequence ID" value="GAB76569.1"/>
    <property type="molecule type" value="Genomic_DNA"/>
</dbReference>
<name>K6VIM1_9MICO</name>
<feature type="domain" description="PAS" evidence="1">
    <location>
        <begin position="28"/>
        <end position="79"/>
    </location>
</feature>
<sequence length="188" mass="21115">MSAAAPVPVPRDHEITFGDDELIVSKTDLKGIITYANDVFVRISGYREEELIGAPHNIVRHPDCPAGVFKLLWDTISQGKEIFAYVKNRSRDGGHYWVLAHVTPTHDRAGTTVGYHSSRRCPERAAIDEVEELYALMRAEENRHTNRREAATAGLGLVARALADRGVTYDEYVWDLIHRTTPAHRRAA</sequence>
<dbReference type="CDD" id="cd00130">
    <property type="entry name" value="PAS"/>
    <property type="match status" value="1"/>
</dbReference>
<dbReference type="InterPro" id="IPR035965">
    <property type="entry name" value="PAS-like_dom_sf"/>
</dbReference>
<dbReference type="RefSeq" id="WP_006501319.1">
    <property type="nucleotide sequence ID" value="NZ_BAGZ01000001.1"/>
</dbReference>
<organism evidence="2 3">
    <name type="scientific">Austwickia chelonae NBRC 105200</name>
    <dbReference type="NCBI Taxonomy" id="1184607"/>
    <lineage>
        <taxon>Bacteria</taxon>
        <taxon>Bacillati</taxon>
        <taxon>Actinomycetota</taxon>
        <taxon>Actinomycetes</taxon>
        <taxon>Micrococcales</taxon>
        <taxon>Dermatophilaceae</taxon>
        <taxon>Austwickia</taxon>
    </lineage>
</organism>
<dbReference type="OrthoDB" id="266313at2"/>
<dbReference type="Proteomes" id="UP000008495">
    <property type="component" value="Unassembled WGS sequence"/>
</dbReference>
<dbReference type="STRING" id="100225.SAMN05421595_1699"/>
<keyword evidence="3" id="KW-1185">Reference proteome</keyword>
<dbReference type="Gene3D" id="3.30.450.20">
    <property type="entry name" value="PAS domain"/>
    <property type="match status" value="1"/>
</dbReference>
<dbReference type="Pfam" id="PF08447">
    <property type="entry name" value="PAS_3"/>
    <property type="match status" value="1"/>
</dbReference>